<dbReference type="AlphaFoldDB" id="A0AAW3RDE3"/>
<dbReference type="CDD" id="cd12797">
    <property type="entry name" value="M23_peptidase"/>
    <property type="match status" value="1"/>
</dbReference>
<dbReference type="Proteomes" id="UP000076872">
    <property type="component" value="Unassembled WGS sequence"/>
</dbReference>
<feature type="domain" description="M23ase beta-sheet core" evidence="2">
    <location>
        <begin position="373"/>
        <end position="470"/>
    </location>
</feature>
<sequence>MNDSVTKATKISSGKQLDILENLKDHKGKLSKQQMTEAIKNSAKERDQTIKNAEKQRDNRVDKANEQYKKTVAAADKERYENGTMSRKQYDEVIKNARTQRDNAIDAADTQKKHTVKKAEETHEKVVTEATKQAGEHKGAVDSETGDVKGSWNEFIDNMRGIWNGMIGGINGVLHALNKKWGNIPTWKKHAAGLNGSMGEHTALVGEEGFEYMGTSDGSITPIGVEGPEIRNIPAGASILPHGMSVEFAQMAKGLPGYKFGLPGWLTSTFSALKKGADGAVDLVSEGASGVVNKIANATGLGKLAKTFNDNTTAFGAIASGAKDSLIDNAIKYVQGFFDQFSDTSEDGAGSLAPHFGSPFKVSSGYGPRAGGFHKGIDFAAPLGTPIPAQYGGTVVQAGPASGFGNWVVIKPSGASVDTIYGHMKRMKVKTGQHVKAGQIIAWVGSEGQSSGPHVHYELRAGLGGKSYNPMTYGASAGNPSGHSVNRWRPYVVRALKANGFAATDSQVAAWMKVIKRESNGDPSVINTWDRNAQLGHPSKGLVQTIQPTFDAYKFKDHNNPLNGYDDLLAGIRYMKAIYGSGPSAFARVSGPMGYDSGGRVMKKQLAWLAENNPEYVVNPERDSADSLIVEAARARAAKAPNGLVAKAMRVVGTAKAGIQRTAPSFASRGVAQAEGQVAGNQAISGDLTITVPLDSGVLAQAVYPRAKLMQQRDITIQAKKGGLH</sequence>
<dbReference type="SUPFAM" id="SSF53955">
    <property type="entry name" value="Lysozyme-like"/>
    <property type="match status" value="1"/>
</dbReference>
<comment type="caution">
    <text evidence="3">The sequence shown here is derived from an EMBL/GenBank/DDBJ whole genome shotgun (WGS) entry which is preliminary data.</text>
</comment>
<dbReference type="Pfam" id="PF01551">
    <property type="entry name" value="Peptidase_M23"/>
    <property type="match status" value="1"/>
</dbReference>
<dbReference type="GO" id="GO:0004222">
    <property type="term" value="F:metalloendopeptidase activity"/>
    <property type="evidence" value="ECO:0007669"/>
    <property type="project" value="TreeGrafter"/>
</dbReference>
<dbReference type="InterPro" id="IPR016047">
    <property type="entry name" value="M23ase_b-sheet_dom"/>
</dbReference>
<evidence type="ECO:0000256" key="1">
    <source>
        <dbReference type="SAM" id="MobiDB-lite"/>
    </source>
</evidence>
<feature type="compositionally biased region" description="Basic and acidic residues" evidence="1">
    <location>
        <begin position="42"/>
        <end position="66"/>
    </location>
</feature>
<accession>A0AAW3RDE3</accession>
<evidence type="ECO:0000313" key="4">
    <source>
        <dbReference type="Proteomes" id="UP000076872"/>
    </source>
</evidence>
<organism evidence="3 4">
    <name type="scientific">Lactiplantibacillus plantarum</name>
    <name type="common">Lactobacillus plantarum</name>
    <dbReference type="NCBI Taxonomy" id="1590"/>
    <lineage>
        <taxon>Bacteria</taxon>
        <taxon>Bacillati</taxon>
        <taxon>Bacillota</taxon>
        <taxon>Bacilli</taxon>
        <taxon>Lactobacillales</taxon>
        <taxon>Lactobacillaceae</taxon>
        <taxon>Lactiplantibacillus</taxon>
    </lineage>
</organism>
<name>A0AAW3RDE3_LACPN</name>
<dbReference type="InterPro" id="IPR011055">
    <property type="entry name" value="Dup_hybrid_motif"/>
</dbReference>
<evidence type="ECO:0000259" key="2">
    <source>
        <dbReference type="Pfam" id="PF01551"/>
    </source>
</evidence>
<proteinExistence type="predicted"/>
<reference evidence="3 4" key="1">
    <citation type="submission" date="2016-03" db="EMBL/GenBank/DDBJ databases">
        <title>Comparative genomics of 54 Lactobacillus plantarum strains reveals genomic uncoupling from niche constraints.</title>
        <authorList>
            <person name="Martino M.E."/>
        </authorList>
    </citation>
    <scope>NUCLEOTIDE SEQUENCE [LARGE SCALE GENOMIC DNA]</scope>
    <source>
        <strain evidence="3 4">NAB2</strain>
    </source>
</reference>
<dbReference type="PANTHER" id="PTHR21666:SF270">
    <property type="entry name" value="MUREIN HYDROLASE ACTIVATOR ENVC"/>
    <property type="match status" value="1"/>
</dbReference>
<evidence type="ECO:0000313" key="3">
    <source>
        <dbReference type="EMBL" id="KZV01749.1"/>
    </source>
</evidence>
<dbReference type="SUPFAM" id="SSF51261">
    <property type="entry name" value="Duplicated hybrid motif"/>
    <property type="match status" value="1"/>
</dbReference>
<dbReference type="CDD" id="cd13402">
    <property type="entry name" value="LT_TF-like"/>
    <property type="match status" value="1"/>
</dbReference>
<dbReference type="InterPro" id="IPR023346">
    <property type="entry name" value="Lysozyme-like_dom_sf"/>
</dbReference>
<dbReference type="EMBL" id="LUXO01000033">
    <property type="protein sequence ID" value="KZV01749.1"/>
    <property type="molecule type" value="Genomic_DNA"/>
</dbReference>
<protein>
    <submittedName>
        <fullName evidence="3">Phage tail length tape-measure protein</fullName>
    </submittedName>
</protein>
<dbReference type="Gene3D" id="2.70.70.10">
    <property type="entry name" value="Glucose Permease (Domain IIA)"/>
    <property type="match status" value="1"/>
</dbReference>
<gene>
    <name evidence="3" type="ORF">NAB2_2369</name>
</gene>
<feature type="region of interest" description="Disordered" evidence="1">
    <location>
        <begin position="28"/>
        <end position="66"/>
    </location>
</feature>
<dbReference type="PANTHER" id="PTHR21666">
    <property type="entry name" value="PEPTIDASE-RELATED"/>
    <property type="match status" value="1"/>
</dbReference>
<dbReference type="InterPro" id="IPR050570">
    <property type="entry name" value="Cell_wall_metabolism_enzyme"/>
</dbReference>